<protein>
    <submittedName>
        <fullName evidence="3">SCP domain-containing protein</fullName>
    </submittedName>
</protein>
<accession>A0A5K3FAF2</accession>
<dbReference type="PRINTS" id="PR00837">
    <property type="entry name" value="V5TPXLIKE"/>
</dbReference>
<sequence>METLVGLITLLTSAMAQPTSPTDRNSILEFHTEARETVNPTASDMMMMTYSQQMEELAIKWVSRCKFEHPNPTTDPDYKGIGQNLALAGTYTPNMTRMAQGWYDEIKNYKYADNSCKGVCGHYTQMVWATSVGLGCAMKQCDDIKPEWKMPVYLMACQYQPAGNMIGMRPYKQGNSCDLCPKGLKCIRKQCTNITDTSTTSTTTTTTSIATLPCASGLLVFAIFLVQGYT</sequence>
<dbReference type="SUPFAM" id="SSF55797">
    <property type="entry name" value="PR-1-like"/>
    <property type="match status" value="1"/>
</dbReference>
<dbReference type="PRINTS" id="PR00838">
    <property type="entry name" value="V5ALLERGEN"/>
</dbReference>
<feature type="domain" description="SCP" evidence="2">
    <location>
        <begin position="22"/>
        <end position="167"/>
    </location>
</feature>
<name>A0A5K3FAF2_MESCO</name>
<reference evidence="3" key="1">
    <citation type="submission" date="2019-11" db="UniProtKB">
        <authorList>
            <consortium name="WormBaseParasite"/>
        </authorList>
    </citation>
    <scope>IDENTIFICATION</scope>
</reference>
<dbReference type="AlphaFoldDB" id="A0A5K3FAF2"/>
<evidence type="ECO:0000256" key="1">
    <source>
        <dbReference type="SAM" id="SignalP"/>
    </source>
</evidence>
<dbReference type="PANTHER" id="PTHR10334">
    <property type="entry name" value="CYSTEINE-RICH SECRETORY PROTEIN-RELATED"/>
    <property type="match status" value="1"/>
</dbReference>
<dbReference type="SMART" id="SM00198">
    <property type="entry name" value="SCP"/>
    <property type="match status" value="1"/>
</dbReference>
<organism evidence="3">
    <name type="scientific">Mesocestoides corti</name>
    <name type="common">Flatworm</name>
    <dbReference type="NCBI Taxonomy" id="53468"/>
    <lineage>
        <taxon>Eukaryota</taxon>
        <taxon>Metazoa</taxon>
        <taxon>Spiralia</taxon>
        <taxon>Lophotrochozoa</taxon>
        <taxon>Platyhelminthes</taxon>
        <taxon>Cestoda</taxon>
        <taxon>Eucestoda</taxon>
        <taxon>Cyclophyllidea</taxon>
        <taxon>Mesocestoididae</taxon>
        <taxon>Mesocestoides</taxon>
    </lineage>
</organism>
<feature type="chain" id="PRO_5024450472" evidence="1">
    <location>
        <begin position="17"/>
        <end position="230"/>
    </location>
</feature>
<dbReference type="GO" id="GO:0005576">
    <property type="term" value="C:extracellular region"/>
    <property type="evidence" value="ECO:0007669"/>
    <property type="project" value="InterPro"/>
</dbReference>
<dbReference type="InterPro" id="IPR002413">
    <property type="entry name" value="V5_allergen-like"/>
</dbReference>
<evidence type="ECO:0000313" key="3">
    <source>
        <dbReference type="WBParaSite" id="MCU_006617-RA"/>
    </source>
</evidence>
<dbReference type="Gene3D" id="3.40.33.10">
    <property type="entry name" value="CAP"/>
    <property type="match status" value="1"/>
</dbReference>
<dbReference type="PROSITE" id="PS01010">
    <property type="entry name" value="CRISP_2"/>
    <property type="match status" value="1"/>
</dbReference>
<feature type="signal peptide" evidence="1">
    <location>
        <begin position="1"/>
        <end position="16"/>
    </location>
</feature>
<dbReference type="WBParaSite" id="MCU_006617-RA">
    <property type="protein sequence ID" value="MCU_006617-RA"/>
    <property type="gene ID" value="MCU_006617"/>
</dbReference>
<dbReference type="InterPro" id="IPR035940">
    <property type="entry name" value="CAP_sf"/>
</dbReference>
<dbReference type="InterPro" id="IPR014044">
    <property type="entry name" value="CAP_dom"/>
</dbReference>
<dbReference type="PROSITE" id="PS01009">
    <property type="entry name" value="CRISP_1"/>
    <property type="match status" value="1"/>
</dbReference>
<dbReference type="InterPro" id="IPR001283">
    <property type="entry name" value="CRISP-related"/>
</dbReference>
<dbReference type="InterPro" id="IPR018244">
    <property type="entry name" value="Allrgn_V5/Tpx1_CS"/>
</dbReference>
<dbReference type="Pfam" id="PF00188">
    <property type="entry name" value="CAP"/>
    <property type="match status" value="1"/>
</dbReference>
<proteinExistence type="predicted"/>
<keyword evidence="1" id="KW-0732">Signal</keyword>
<evidence type="ECO:0000259" key="2">
    <source>
        <dbReference type="SMART" id="SM00198"/>
    </source>
</evidence>